<dbReference type="GO" id="GO:0030288">
    <property type="term" value="C:outer membrane-bounded periplasmic space"/>
    <property type="evidence" value="ECO:0007669"/>
    <property type="project" value="InterPro"/>
</dbReference>
<dbReference type="InterPro" id="IPR019734">
    <property type="entry name" value="TPR_rpt"/>
</dbReference>
<dbReference type="PROSITE" id="PS50005">
    <property type="entry name" value="TPR"/>
    <property type="match status" value="1"/>
</dbReference>
<keyword evidence="1" id="KW-0802">TPR repeat</keyword>
<reference evidence="2" key="1">
    <citation type="journal article" date="2011" name="Environ. Microbiol.">
        <title>Genomic insights into the metabolic potential of the polycyclic aromatic hydrocarbon degrading sulfate-reducing Deltaproteobacterium N47.</title>
        <authorList>
            <person name="Bergmann F."/>
            <person name="Selesi D."/>
            <person name="Weinmaier T."/>
            <person name="Tischler P."/>
            <person name="Rattei T."/>
            <person name="Meckenstock R.U."/>
        </authorList>
    </citation>
    <scope>NUCLEOTIDE SEQUENCE</scope>
</reference>
<proteinExistence type="predicted"/>
<protein>
    <submittedName>
        <fullName evidence="2">Uncharacterized protein</fullName>
    </submittedName>
</protein>
<dbReference type="AlphaFoldDB" id="E1Y9T4"/>
<organism evidence="2">
    <name type="scientific">uncultured Desulfobacterium sp</name>
    <dbReference type="NCBI Taxonomy" id="201089"/>
    <lineage>
        <taxon>Bacteria</taxon>
        <taxon>Pseudomonadati</taxon>
        <taxon>Thermodesulfobacteriota</taxon>
        <taxon>Desulfobacteria</taxon>
        <taxon>Desulfobacterales</taxon>
        <taxon>Desulfobacteriaceae</taxon>
        <taxon>Desulfobacterium</taxon>
        <taxon>environmental samples</taxon>
    </lineage>
</organism>
<sequence>MFCGCAGVSKEEIKEQERPAAVSGRVSKTIAILPFENNSVTDPEKYAPLSKGLCAILIADLKNSNTTLQIVEREKIQAILKEIALGQSGSIDQATAVKAGKLLGAQSIVFGSFMVLGNNVRLDARIIKVETGEVLTAESVAGDSSGLMNIAVDLAGKIAKSMKVAFNPVPLKSSGNLDAAVYFSQGLDALDKGDKEEAKRLFSKCVKLDPAYKEQVDNVKGLSE</sequence>
<feature type="repeat" description="TPR" evidence="1">
    <location>
        <begin position="179"/>
        <end position="212"/>
    </location>
</feature>
<dbReference type="EMBL" id="FR695866">
    <property type="protein sequence ID" value="CBX27328.1"/>
    <property type="molecule type" value="Genomic_DNA"/>
</dbReference>
<evidence type="ECO:0000256" key="1">
    <source>
        <dbReference type="PROSITE-ProRule" id="PRU00339"/>
    </source>
</evidence>
<dbReference type="InterPro" id="IPR005534">
    <property type="entry name" value="Curli_assmbl/transp-comp_CsgG"/>
</dbReference>
<gene>
    <name evidence="2" type="ORF">N47_H21500</name>
</gene>
<evidence type="ECO:0000313" key="2">
    <source>
        <dbReference type="EMBL" id="CBX27328.1"/>
    </source>
</evidence>
<accession>E1Y9T4</accession>
<dbReference type="Gene3D" id="3.40.50.10610">
    <property type="entry name" value="ABC-type transport auxiliary lipoprotein component"/>
    <property type="match status" value="1"/>
</dbReference>
<dbReference type="Pfam" id="PF03783">
    <property type="entry name" value="CsgG"/>
    <property type="match status" value="1"/>
</dbReference>
<name>E1Y9T4_9BACT</name>